<evidence type="ECO:0000256" key="8">
    <source>
        <dbReference type="ARBA" id="ARBA00047984"/>
    </source>
</evidence>
<dbReference type="EMBL" id="HBIW01002296">
    <property type="protein sequence ID" value="CAE0686497.1"/>
    <property type="molecule type" value="Transcribed_RNA"/>
</dbReference>
<dbReference type="SUPFAM" id="SSF52540">
    <property type="entry name" value="P-loop containing nucleoside triphosphate hydrolases"/>
    <property type="match status" value="1"/>
</dbReference>
<evidence type="ECO:0000256" key="4">
    <source>
        <dbReference type="ARBA" id="ARBA00022806"/>
    </source>
</evidence>
<dbReference type="PROSITE" id="PS51194">
    <property type="entry name" value="HELICASE_CTER"/>
    <property type="match status" value="1"/>
</dbReference>
<dbReference type="GO" id="GO:0003724">
    <property type="term" value="F:RNA helicase activity"/>
    <property type="evidence" value="ECO:0007669"/>
    <property type="project" value="UniProtKB-EC"/>
</dbReference>
<keyword evidence="3" id="KW-0378">Hydrolase</keyword>
<feature type="compositionally biased region" description="Basic residues" evidence="9">
    <location>
        <begin position="679"/>
        <end position="700"/>
    </location>
</feature>
<feature type="domain" description="Helicase C-terminal" evidence="11">
    <location>
        <begin position="289"/>
        <end position="482"/>
    </location>
</feature>
<dbReference type="PANTHER" id="PTHR47959">
    <property type="entry name" value="ATP-DEPENDENT RNA HELICASE RHLE-RELATED"/>
    <property type="match status" value="1"/>
</dbReference>
<evidence type="ECO:0000256" key="3">
    <source>
        <dbReference type="ARBA" id="ARBA00022801"/>
    </source>
</evidence>
<accession>A0A7S4E3C6</accession>
<evidence type="ECO:0000313" key="13">
    <source>
        <dbReference type="EMBL" id="CAH0371364.1"/>
    </source>
</evidence>
<feature type="compositionally biased region" description="Acidic residues" evidence="9">
    <location>
        <begin position="643"/>
        <end position="654"/>
    </location>
</feature>
<feature type="compositionally biased region" description="Basic and acidic residues" evidence="9">
    <location>
        <begin position="701"/>
        <end position="711"/>
    </location>
</feature>
<feature type="compositionally biased region" description="Basic residues" evidence="9">
    <location>
        <begin position="596"/>
        <end position="612"/>
    </location>
</feature>
<keyword evidence="6" id="KW-0694">RNA-binding</keyword>
<evidence type="ECO:0000313" key="12">
    <source>
        <dbReference type="EMBL" id="CAE0686497.1"/>
    </source>
</evidence>
<feature type="domain" description="Helicase ATP-binding" evidence="10">
    <location>
        <begin position="80"/>
        <end position="271"/>
    </location>
</feature>
<feature type="compositionally biased region" description="Basic and acidic residues" evidence="9">
    <location>
        <begin position="613"/>
        <end position="624"/>
    </location>
</feature>
<comment type="similarity">
    <text evidence="7">Belongs to the DEAD box helicase family. DDX56/DBP9 subfamily.</text>
</comment>
<dbReference type="GO" id="GO:0005524">
    <property type="term" value="F:ATP binding"/>
    <property type="evidence" value="ECO:0007669"/>
    <property type="project" value="UniProtKB-KW"/>
</dbReference>
<keyword evidence="5" id="KW-0067">ATP-binding</keyword>
<reference evidence="12" key="1">
    <citation type="submission" date="2021-01" db="EMBL/GenBank/DDBJ databases">
        <authorList>
            <person name="Corre E."/>
            <person name="Pelletier E."/>
            <person name="Niang G."/>
            <person name="Scheremetjew M."/>
            <person name="Finn R."/>
            <person name="Kale V."/>
            <person name="Holt S."/>
            <person name="Cochrane G."/>
            <person name="Meng A."/>
            <person name="Brown T."/>
            <person name="Cohen L."/>
        </authorList>
    </citation>
    <scope>NUCLEOTIDE SEQUENCE</scope>
    <source>
        <strain evidence="12">CCMP1756</strain>
    </source>
</reference>
<dbReference type="GO" id="GO:0016787">
    <property type="term" value="F:hydrolase activity"/>
    <property type="evidence" value="ECO:0007669"/>
    <property type="project" value="UniProtKB-KW"/>
</dbReference>
<dbReference type="CDD" id="cd18787">
    <property type="entry name" value="SF2_C_DEAD"/>
    <property type="match status" value="1"/>
</dbReference>
<feature type="compositionally biased region" description="Basic residues" evidence="9">
    <location>
        <begin position="14"/>
        <end position="23"/>
    </location>
</feature>
<name>A0A7S4E3C6_9STRA</name>
<evidence type="ECO:0000256" key="6">
    <source>
        <dbReference type="ARBA" id="ARBA00022884"/>
    </source>
</evidence>
<dbReference type="EMBL" id="CAKKNE010000003">
    <property type="protein sequence ID" value="CAH0371364.1"/>
    <property type="molecule type" value="Genomic_DNA"/>
</dbReference>
<dbReference type="Pfam" id="PF00270">
    <property type="entry name" value="DEAD"/>
    <property type="match status" value="1"/>
</dbReference>
<proteinExistence type="inferred from homology"/>
<dbReference type="Gene3D" id="3.40.50.300">
    <property type="entry name" value="P-loop containing nucleotide triphosphate hydrolases"/>
    <property type="match status" value="2"/>
</dbReference>
<dbReference type="GO" id="GO:0005829">
    <property type="term" value="C:cytosol"/>
    <property type="evidence" value="ECO:0007669"/>
    <property type="project" value="TreeGrafter"/>
</dbReference>
<protein>
    <recommendedName>
        <fullName evidence="1">RNA helicase</fullName>
        <ecNumber evidence="1">3.6.4.13</ecNumber>
    </recommendedName>
</protein>
<dbReference type="SMART" id="SM00487">
    <property type="entry name" value="DEXDc"/>
    <property type="match status" value="1"/>
</dbReference>
<dbReference type="InterPro" id="IPR027417">
    <property type="entry name" value="P-loop_NTPase"/>
</dbReference>
<comment type="catalytic activity">
    <reaction evidence="8">
        <text>ATP + H2O = ADP + phosphate + H(+)</text>
        <dbReference type="Rhea" id="RHEA:13065"/>
        <dbReference type="ChEBI" id="CHEBI:15377"/>
        <dbReference type="ChEBI" id="CHEBI:15378"/>
        <dbReference type="ChEBI" id="CHEBI:30616"/>
        <dbReference type="ChEBI" id="CHEBI:43474"/>
        <dbReference type="ChEBI" id="CHEBI:456216"/>
        <dbReference type="EC" id="3.6.4.13"/>
    </reaction>
</comment>
<dbReference type="PROSITE" id="PS51192">
    <property type="entry name" value="HELICASE_ATP_BIND_1"/>
    <property type="match status" value="1"/>
</dbReference>
<dbReference type="SMART" id="SM00490">
    <property type="entry name" value="HELICc"/>
    <property type="match status" value="1"/>
</dbReference>
<feature type="region of interest" description="Disordered" evidence="9">
    <location>
        <begin position="588"/>
        <end position="711"/>
    </location>
</feature>
<reference evidence="13" key="2">
    <citation type="submission" date="2021-11" db="EMBL/GenBank/DDBJ databases">
        <authorList>
            <consortium name="Genoscope - CEA"/>
            <person name="William W."/>
        </authorList>
    </citation>
    <scope>NUCLEOTIDE SEQUENCE</scope>
</reference>
<evidence type="ECO:0000256" key="2">
    <source>
        <dbReference type="ARBA" id="ARBA00022741"/>
    </source>
</evidence>
<keyword evidence="2" id="KW-0547">Nucleotide-binding</keyword>
<evidence type="ECO:0000259" key="10">
    <source>
        <dbReference type="PROSITE" id="PS51192"/>
    </source>
</evidence>
<organism evidence="12">
    <name type="scientific">Pelagomonas calceolata</name>
    <dbReference type="NCBI Taxonomy" id="35677"/>
    <lineage>
        <taxon>Eukaryota</taxon>
        <taxon>Sar</taxon>
        <taxon>Stramenopiles</taxon>
        <taxon>Ochrophyta</taxon>
        <taxon>Pelagophyceae</taxon>
        <taxon>Pelagomonadales</taxon>
        <taxon>Pelagomonadaceae</taxon>
        <taxon>Pelagomonas</taxon>
    </lineage>
</organism>
<evidence type="ECO:0000256" key="1">
    <source>
        <dbReference type="ARBA" id="ARBA00012552"/>
    </source>
</evidence>
<dbReference type="InterPro" id="IPR001650">
    <property type="entry name" value="Helicase_C-like"/>
</dbReference>
<evidence type="ECO:0000256" key="7">
    <source>
        <dbReference type="ARBA" id="ARBA00038041"/>
    </source>
</evidence>
<feature type="compositionally biased region" description="Basic and acidic residues" evidence="9">
    <location>
        <begin position="1"/>
        <end position="13"/>
    </location>
</feature>
<keyword evidence="4" id="KW-0347">Helicase</keyword>
<dbReference type="InterPro" id="IPR011545">
    <property type="entry name" value="DEAD/DEAH_box_helicase_dom"/>
</dbReference>
<dbReference type="EC" id="3.6.4.13" evidence="1"/>
<evidence type="ECO:0000313" key="14">
    <source>
        <dbReference type="Proteomes" id="UP000789595"/>
    </source>
</evidence>
<sequence>MDHGELPHGELPPKKKKKTKRKAVAFEEPAAPAPAPAEPEEEEEIGWGAFCDSLELDRRLARAVAQLGWTRPSLVQKATLPVALSGRDCLVRARTGSGKTACYALPILQKVLRDKASASDARKAYNGVRALVLLPTRELVAQARRQLLELAAYCRESVTVVALRGDSARDDALSVSESRGDIVCATPAAAREASEALLEAKHPLEELGSTCASYVIDEADLVLGFGYDEDVSALIDRLQSHNKPQGILLSATLGADVRGLKKLALRKAATITLDEAAGVFGGSRDDEAQLAQYYVAVQDGDKDLVTYVMLKLGLLSGRGVLFVNSVDRCYRLKLFLDLFSIRTLVLNAELPLASRLHAIEAYNRGYYDLLVATDASVEAVAADDEAPKSADETFGVARGIDFRDVKWVLNVDLPETPMSYTHRVGRTARAGARGTALSLVSIGGRKDDSERLTNIQKAQPPRKIAALRAGGACDVVAALDIGEDDAGAGAHVPQPARLAFDAAACEPFRYRVADVSRGVTHAAVREARAAELRREMLNSEALKDHFEANPGDLAVLTHDRAELHVRRDLVAAQVRHVPSYLVPPSLAAAGAAPKASFKRKKRSDRGGAKRRRGDTSSTRRKDNDPLQTFDSGGLDSTPKSGELFEEEEEEEEAVQEPPRVFDERSPELSQNQSTAGRVAWKKAHKKGGFKPGGPKRLKKFSKGDGFRKKKF</sequence>
<feature type="region of interest" description="Disordered" evidence="9">
    <location>
        <begin position="1"/>
        <end position="43"/>
    </location>
</feature>
<gene>
    <name evidence="12" type="ORF">PCAL00307_LOCUS1931</name>
    <name evidence="13" type="ORF">PECAL_3P13030</name>
</gene>
<dbReference type="Proteomes" id="UP000789595">
    <property type="component" value="Unassembled WGS sequence"/>
</dbReference>
<dbReference type="InterPro" id="IPR014001">
    <property type="entry name" value="Helicase_ATP-bd"/>
</dbReference>
<evidence type="ECO:0000259" key="11">
    <source>
        <dbReference type="PROSITE" id="PS51194"/>
    </source>
</evidence>
<dbReference type="AlphaFoldDB" id="A0A7S4E3C6"/>
<dbReference type="OrthoDB" id="1191041at2759"/>
<evidence type="ECO:0000256" key="9">
    <source>
        <dbReference type="SAM" id="MobiDB-lite"/>
    </source>
</evidence>
<evidence type="ECO:0000256" key="5">
    <source>
        <dbReference type="ARBA" id="ARBA00022840"/>
    </source>
</evidence>
<dbReference type="Pfam" id="PF00271">
    <property type="entry name" value="Helicase_C"/>
    <property type="match status" value="1"/>
</dbReference>
<keyword evidence="14" id="KW-1185">Reference proteome</keyword>
<dbReference type="InterPro" id="IPR050079">
    <property type="entry name" value="DEAD_box_RNA_helicase"/>
</dbReference>
<dbReference type="PANTHER" id="PTHR47959:SF21">
    <property type="entry name" value="DEAD-BOX HELICASE 56"/>
    <property type="match status" value="1"/>
</dbReference>
<dbReference type="GO" id="GO:0003723">
    <property type="term" value="F:RNA binding"/>
    <property type="evidence" value="ECO:0007669"/>
    <property type="project" value="UniProtKB-KW"/>
</dbReference>